<organism evidence="1 2">
    <name type="scientific">Trichocladium antarcticum</name>
    <dbReference type="NCBI Taxonomy" id="1450529"/>
    <lineage>
        <taxon>Eukaryota</taxon>
        <taxon>Fungi</taxon>
        <taxon>Dikarya</taxon>
        <taxon>Ascomycota</taxon>
        <taxon>Pezizomycotina</taxon>
        <taxon>Sordariomycetes</taxon>
        <taxon>Sordariomycetidae</taxon>
        <taxon>Sordariales</taxon>
        <taxon>Chaetomiaceae</taxon>
        <taxon>Trichocladium</taxon>
    </lineage>
</organism>
<evidence type="ECO:0000313" key="2">
    <source>
        <dbReference type="Proteomes" id="UP001304895"/>
    </source>
</evidence>
<name>A0AAN6Z9G9_9PEZI</name>
<reference evidence="1" key="2">
    <citation type="submission" date="2023-05" db="EMBL/GenBank/DDBJ databases">
        <authorList>
            <consortium name="Lawrence Berkeley National Laboratory"/>
            <person name="Steindorff A."/>
            <person name="Hensen N."/>
            <person name="Bonometti L."/>
            <person name="Westerberg I."/>
            <person name="Brannstrom I.O."/>
            <person name="Guillou S."/>
            <person name="Cros-Aarteil S."/>
            <person name="Calhoun S."/>
            <person name="Haridas S."/>
            <person name="Kuo A."/>
            <person name="Mondo S."/>
            <person name="Pangilinan J."/>
            <person name="Riley R."/>
            <person name="Labutti K."/>
            <person name="Andreopoulos B."/>
            <person name="Lipzen A."/>
            <person name="Chen C."/>
            <person name="Yanf M."/>
            <person name="Daum C."/>
            <person name="Ng V."/>
            <person name="Clum A."/>
            <person name="Ohm R."/>
            <person name="Martin F."/>
            <person name="Silar P."/>
            <person name="Natvig D."/>
            <person name="Lalanne C."/>
            <person name="Gautier V."/>
            <person name="Ament-Velasquez S.L."/>
            <person name="Kruys A."/>
            <person name="Hutchinson M.I."/>
            <person name="Powell A.J."/>
            <person name="Barry K."/>
            <person name="Miller A.N."/>
            <person name="Grigoriev I.V."/>
            <person name="Debuchy R."/>
            <person name="Gladieux P."/>
            <person name="Thoren M.H."/>
            <person name="Johannesson H."/>
        </authorList>
    </citation>
    <scope>NUCLEOTIDE SEQUENCE</scope>
    <source>
        <strain evidence="1">CBS 123565</strain>
    </source>
</reference>
<reference evidence="1" key="1">
    <citation type="journal article" date="2023" name="Mol. Phylogenet. Evol.">
        <title>Genome-scale phylogeny and comparative genomics of the fungal order Sordariales.</title>
        <authorList>
            <person name="Hensen N."/>
            <person name="Bonometti L."/>
            <person name="Westerberg I."/>
            <person name="Brannstrom I.O."/>
            <person name="Guillou S."/>
            <person name="Cros-Aarteil S."/>
            <person name="Calhoun S."/>
            <person name="Haridas S."/>
            <person name="Kuo A."/>
            <person name="Mondo S."/>
            <person name="Pangilinan J."/>
            <person name="Riley R."/>
            <person name="LaButti K."/>
            <person name="Andreopoulos B."/>
            <person name="Lipzen A."/>
            <person name="Chen C."/>
            <person name="Yan M."/>
            <person name="Daum C."/>
            <person name="Ng V."/>
            <person name="Clum A."/>
            <person name="Steindorff A."/>
            <person name="Ohm R.A."/>
            <person name="Martin F."/>
            <person name="Silar P."/>
            <person name="Natvig D.O."/>
            <person name="Lalanne C."/>
            <person name="Gautier V."/>
            <person name="Ament-Velasquez S.L."/>
            <person name="Kruys A."/>
            <person name="Hutchinson M.I."/>
            <person name="Powell A.J."/>
            <person name="Barry K."/>
            <person name="Miller A.N."/>
            <person name="Grigoriev I.V."/>
            <person name="Debuchy R."/>
            <person name="Gladieux P."/>
            <person name="Hiltunen Thoren M."/>
            <person name="Johannesson H."/>
        </authorList>
    </citation>
    <scope>NUCLEOTIDE SEQUENCE</scope>
    <source>
        <strain evidence="1">CBS 123565</strain>
    </source>
</reference>
<dbReference type="Proteomes" id="UP001304895">
    <property type="component" value="Unassembled WGS sequence"/>
</dbReference>
<comment type="caution">
    <text evidence="1">The sequence shown here is derived from an EMBL/GenBank/DDBJ whole genome shotgun (WGS) entry which is preliminary data.</text>
</comment>
<sequence>MSFWQSYRGLNSKARLGFGAGLLVWGFLGLQFSDKAGEKLGIVPTEADKAALDKMLPRIHVVPKEK</sequence>
<dbReference type="EMBL" id="MU853432">
    <property type="protein sequence ID" value="KAK4130760.1"/>
    <property type="molecule type" value="Genomic_DNA"/>
</dbReference>
<evidence type="ECO:0000313" key="1">
    <source>
        <dbReference type="EMBL" id="KAK4130760.1"/>
    </source>
</evidence>
<protein>
    <submittedName>
        <fullName evidence="1">Uncharacterized protein</fullName>
    </submittedName>
</protein>
<dbReference type="AlphaFoldDB" id="A0AAN6Z9G9"/>
<proteinExistence type="predicted"/>
<keyword evidence="2" id="KW-1185">Reference proteome</keyword>
<gene>
    <name evidence="1" type="ORF">BT67DRAFT_445381</name>
</gene>
<accession>A0AAN6Z9G9</accession>